<feature type="region of interest" description="Disordered" evidence="1">
    <location>
        <begin position="251"/>
        <end position="295"/>
    </location>
</feature>
<proteinExistence type="predicted"/>
<accession>A0A3A8KY18</accession>
<feature type="compositionally biased region" description="Gly residues" evidence="1">
    <location>
        <begin position="251"/>
        <end position="264"/>
    </location>
</feature>
<evidence type="ECO:0000313" key="2">
    <source>
        <dbReference type="EMBL" id="RKH07212.1"/>
    </source>
</evidence>
<dbReference type="Proteomes" id="UP000268313">
    <property type="component" value="Unassembled WGS sequence"/>
</dbReference>
<organism evidence="2 3">
    <name type="scientific">Corallococcus carmarthensis</name>
    <dbReference type="NCBI Taxonomy" id="2316728"/>
    <lineage>
        <taxon>Bacteria</taxon>
        <taxon>Pseudomonadati</taxon>
        <taxon>Myxococcota</taxon>
        <taxon>Myxococcia</taxon>
        <taxon>Myxococcales</taxon>
        <taxon>Cystobacterineae</taxon>
        <taxon>Myxococcaceae</taxon>
        <taxon>Corallococcus</taxon>
    </lineage>
</organism>
<reference evidence="3" key="1">
    <citation type="submission" date="2018-09" db="EMBL/GenBank/DDBJ databases">
        <authorList>
            <person name="Livingstone P.G."/>
            <person name="Whitworth D.E."/>
        </authorList>
    </citation>
    <scope>NUCLEOTIDE SEQUENCE [LARGE SCALE GENOMIC DNA]</scope>
    <source>
        <strain evidence="3">CA043D</strain>
    </source>
</reference>
<feature type="compositionally biased region" description="Low complexity" evidence="1">
    <location>
        <begin position="265"/>
        <end position="281"/>
    </location>
</feature>
<sequence>MNLASDYRGLPKGANLMFRNVNISGVLIVASGTMIRATGDITIAPNASIVVNAESQIQTINPSQKGIAMSASFGSQGGKGQPLGRTATLSRADLAGGGSGYRSTTNSNISGGDGGPRLILAAKGNIVIRGSIDAAGRHGLNTSSQNNSPTPVAGGGGGGGGVVSLVSRGTLTVDADGKILANGGNGANGWAGTTPVAGQLFGGGGGGGGGIIQLLSANPPVIANTALLSVAGGTAGLAAVSGTPTTLVQVGGGGGASGGEGGDGTASTAASGAAKDGSTGDYSITVTPQPEWLFN</sequence>
<gene>
    <name evidence="2" type="ORF">D7X32_02360</name>
</gene>
<evidence type="ECO:0000256" key="1">
    <source>
        <dbReference type="SAM" id="MobiDB-lite"/>
    </source>
</evidence>
<feature type="compositionally biased region" description="Polar residues" evidence="1">
    <location>
        <begin position="101"/>
        <end position="110"/>
    </location>
</feature>
<dbReference type="AlphaFoldDB" id="A0A3A8KY18"/>
<protein>
    <submittedName>
        <fullName evidence="2">Uncharacterized protein</fullName>
    </submittedName>
</protein>
<feature type="compositionally biased region" description="Polar residues" evidence="1">
    <location>
        <begin position="140"/>
        <end position="150"/>
    </location>
</feature>
<comment type="caution">
    <text evidence="2">The sequence shown here is derived from an EMBL/GenBank/DDBJ whole genome shotgun (WGS) entry which is preliminary data.</text>
</comment>
<name>A0A3A8KY18_9BACT</name>
<keyword evidence="3" id="KW-1185">Reference proteome</keyword>
<evidence type="ECO:0000313" key="3">
    <source>
        <dbReference type="Proteomes" id="UP000268313"/>
    </source>
</evidence>
<dbReference type="EMBL" id="RAWE01000005">
    <property type="protein sequence ID" value="RKH07212.1"/>
    <property type="molecule type" value="Genomic_DNA"/>
</dbReference>
<feature type="region of interest" description="Disordered" evidence="1">
    <location>
        <begin position="138"/>
        <end position="159"/>
    </location>
</feature>
<feature type="region of interest" description="Disordered" evidence="1">
    <location>
        <begin position="94"/>
        <end position="114"/>
    </location>
</feature>